<dbReference type="AlphaFoldDB" id="A0A1M6FPG9"/>
<name>A0A1M6FPG9_9FLAO</name>
<dbReference type="Proteomes" id="UP000184231">
    <property type="component" value="Unassembled WGS sequence"/>
</dbReference>
<proteinExistence type="predicted"/>
<dbReference type="STRING" id="558155.SAMN04487911_10934"/>
<evidence type="ECO:0000313" key="2">
    <source>
        <dbReference type="EMBL" id="SHI99499.1"/>
    </source>
</evidence>
<evidence type="ECO:0000313" key="3">
    <source>
        <dbReference type="Proteomes" id="UP000184231"/>
    </source>
</evidence>
<feature type="compositionally biased region" description="Basic and acidic residues" evidence="1">
    <location>
        <begin position="12"/>
        <end position="25"/>
    </location>
</feature>
<gene>
    <name evidence="2" type="ORF">SAMN04487911_10934</name>
</gene>
<evidence type="ECO:0000256" key="1">
    <source>
        <dbReference type="SAM" id="MobiDB-lite"/>
    </source>
</evidence>
<accession>A0A1M6FPG9</accession>
<sequence length="112" mass="12971">MALGSWNLKNCKKLEENKEEKETKRKAGRPKGSLKQPADVLIRKAIGESLERYFVHGLYKEDMELNKTARLKLHMDLLPYVLSKKESIKTLLNGMDEVETDELVQRLKDSIK</sequence>
<feature type="region of interest" description="Disordered" evidence="1">
    <location>
        <begin position="1"/>
        <end position="36"/>
    </location>
</feature>
<organism evidence="2 3">
    <name type="scientific">Arenibacter nanhaiticus</name>
    <dbReference type="NCBI Taxonomy" id="558155"/>
    <lineage>
        <taxon>Bacteria</taxon>
        <taxon>Pseudomonadati</taxon>
        <taxon>Bacteroidota</taxon>
        <taxon>Flavobacteriia</taxon>
        <taxon>Flavobacteriales</taxon>
        <taxon>Flavobacteriaceae</taxon>
        <taxon>Arenibacter</taxon>
    </lineage>
</organism>
<keyword evidence="3" id="KW-1185">Reference proteome</keyword>
<protein>
    <submittedName>
        <fullName evidence="2">Uncharacterized protein</fullName>
    </submittedName>
</protein>
<dbReference type="EMBL" id="FQYX01000009">
    <property type="protein sequence ID" value="SHI99499.1"/>
    <property type="molecule type" value="Genomic_DNA"/>
</dbReference>
<reference evidence="2 3" key="1">
    <citation type="submission" date="2016-11" db="EMBL/GenBank/DDBJ databases">
        <authorList>
            <person name="Jaros S."/>
            <person name="Januszkiewicz K."/>
            <person name="Wedrychowicz H."/>
        </authorList>
    </citation>
    <scope>NUCLEOTIDE SEQUENCE [LARGE SCALE GENOMIC DNA]</scope>
    <source>
        <strain evidence="2 3">CGMCC 1.8863</strain>
    </source>
</reference>